<organism evidence="1 2">
    <name type="scientific">Segniliparus rotundus (strain ATCC BAA-972 / CDC 1076 / CIP 108378 / DSM 44985 / JCM 13578)</name>
    <dbReference type="NCBI Taxonomy" id="640132"/>
    <lineage>
        <taxon>Bacteria</taxon>
        <taxon>Bacillati</taxon>
        <taxon>Actinomycetota</taxon>
        <taxon>Actinomycetes</taxon>
        <taxon>Mycobacteriales</taxon>
        <taxon>Segniliparaceae</taxon>
        <taxon>Segniliparus</taxon>
    </lineage>
</organism>
<dbReference type="EMBL" id="CP001958">
    <property type="protein sequence ID" value="ADG98311.1"/>
    <property type="molecule type" value="Genomic_DNA"/>
</dbReference>
<protein>
    <submittedName>
        <fullName evidence="1">Uncharacterized protein</fullName>
    </submittedName>
</protein>
<dbReference type="AlphaFoldDB" id="D6Z8N1"/>
<sequence length="170" mass="17823">MHADRSSPVNRRTTLLAAAWGILVCAAGCAQGERRPADLKTEQLLTALREQSGRAWIETRQAELLAQQDPDRAAALREVADIRRAHAEAFDARTVALAPKTSASPAASADPSKHLPEPVSLARCKASLVESQRLAGELAKGSSGEQAGLAASVAAAIRTLLSVTLVEAAQ</sequence>
<dbReference type="KEGG" id="srt:Srot_1851"/>
<evidence type="ECO:0000313" key="2">
    <source>
        <dbReference type="Proteomes" id="UP000002247"/>
    </source>
</evidence>
<gene>
    <name evidence="1" type="ordered locus">Srot_1851</name>
</gene>
<keyword evidence="2" id="KW-1185">Reference proteome</keyword>
<dbReference type="eggNOG" id="ENOG5031ZYH">
    <property type="taxonomic scope" value="Bacteria"/>
</dbReference>
<proteinExistence type="predicted"/>
<evidence type="ECO:0000313" key="1">
    <source>
        <dbReference type="EMBL" id="ADG98311.1"/>
    </source>
</evidence>
<dbReference type="Proteomes" id="UP000002247">
    <property type="component" value="Chromosome"/>
</dbReference>
<dbReference type="RefSeq" id="WP_013138764.1">
    <property type="nucleotide sequence ID" value="NC_014168.1"/>
</dbReference>
<accession>D6Z8N1</accession>
<name>D6Z8N1_SEGRD</name>
<reference evidence="1 2" key="1">
    <citation type="journal article" date="2010" name="Stand. Genomic Sci.">
        <title>Complete genome sequence of Segniliparus rotundus type strain (CDC 1076).</title>
        <authorList>
            <person name="Sikorski J."/>
            <person name="Lapidus A."/>
            <person name="Copeland A."/>
            <person name="Misra M."/>
            <person name="Glavina Del Rio T."/>
            <person name="Nolan M."/>
            <person name="Lucas S."/>
            <person name="Chen F."/>
            <person name="Tice H."/>
            <person name="Cheng J.F."/>
            <person name="Jando M."/>
            <person name="Schneider S."/>
            <person name="Bruce D."/>
            <person name="Goodwin L."/>
            <person name="Pitluck S."/>
            <person name="Liolios K."/>
            <person name="Mikhailova N."/>
            <person name="Pati A."/>
            <person name="Ivanova N."/>
            <person name="Mavromatis K."/>
            <person name="Chen A."/>
            <person name="Palaniappan K."/>
            <person name="Chertkov O."/>
            <person name="Land M."/>
            <person name="Hauser L."/>
            <person name="Chang Y.J."/>
            <person name="Jeffries C.D."/>
            <person name="Brettin T."/>
            <person name="Detter J.C."/>
            <person name="Han C."/>
            <person name="Rohde M."/>
            <person name="Goker M."/>
            <person name="Bristow J."/>
            <person name="Eisen J.A."/>
            <person name="Markowitz V."/>
            <person name="Hugenholtz P."/>
            <person name="Kyrpides N.C."/>
            <person name="Klenk H.P."/>
        </authorList>
    </citation>
    <scope>NUCLEOTIDE SEQUENCE [LARGE SCALE GENOMIC DNA]</scope>
    <source>
        <strain evidence="2">ATCC BAA-972 / CDC 1076 / CIP 108378 / DSM 44985 / JCM 13578</strain>
    </source>
</reference>
<dbReference type="STRING" id="640132.Srot_1851"/>
<dbReference type="HOGENOM" id="CLU_118078_2_0_11"/>